<sequence>MLGINLQVLSTQNSDVMTQSLLIHALFASLLALAFIINLYTLFREKNFIKLNRKIYLIMPAIYLLLSIALLSGVFIWAMQQFEFSLRVIVMLSGLLFMLVAEVKRHKSVKFAITKEERMKAYVKRAKILYFLETILIIVLVGI</sequence>
<feature type="transmembrane region" description="Helical" evidence="1">
    <location>
        <begin position="84"/>
        <end position="101"/>
    </location>
</feature>
<evidence type="ECO:0000313" key="2">
    <source>
        <dbReference type="EMBL" id="AFI06493.1"/>
    </source>
</evidence>
<dbReference type="AlphaFoldDB" id="I0EU74"/>
<feature type="transmembrane region" description="Helical" evidence="1">
    <location>
        <begin position="122"/>
        <end position="142"/>
    </location>
</feature>
<dbReference type="OrthoDB" id="5329781at2"/>
<gene>
    <name evidence="2" type="ordered locus">HCD_07520</name>
</gene>
<proteinExistence type="predicted"/>
<reference evidence="2 3" key="1">
    <citation type="journal article" date="2013" name="PLoS ONE">
        <title>Sequence Divergence and Conservation in Genomes ofHelicobacter cetorum Strains from a Dolphin and a Whale.</title>
        <authorList>
            <person name="Kersulyte D."/>
            <person name="Rossi M."/>
            <person name="Berg D.E."/>
        </authorList>
    </citation>
    <scope>NUCLEOTIDE SEQUENCE [LARGE SCALE GENOMIC DNA]</scope>
    <source>
        <strain evidence="2 3">MIT 99-5656</strain>
    </source>
</reference>
<organism evidence="2 3">
    <name type="scientific">Helicobacter cetorum (strain ATCC BAA-540 / CCUG 52418 / MIT 99-5656)</name>
    <dbReference type="NCBI Taxonomy" id="1163745"/>
    <lineage>
        <taxon>Bacteria</taxon>
        <taxon>Pseudomonadati</taxon>
        <taxon>Campylobacterota</taxon>
        <taxon>Epsilonproteobacteria</taxon>
        <taxon>Campylobacterales</taxon>
        <taxon>Helicobacteraceae</taxon>
        <taxon>Helicobacter</taxon>
    </lineage>
</organism>
<dbReference type="HOGENOM" id="CLU_148581_0_0_7"/>
<evidence type="ECO:0000313" key="3">
    <source>
        <dbReference type="Proteomes" id="UP000005013"/>
    </source>
</evidence>
<dbReference type="Proteomes" id="UP000005013">
    <property type="component" value="Chromosome"/>
</dbReference>
<keyword evidence="1" id="KW-0812">Transmembrane</keyword>
<name>I0EU74_HELCM</name>
<dbReference type="KEGG" id="hcm:HCD_07520"/>
<keyword evidence="1" id="KW-1133">Transmembrane helix</keyword>
<dbReference type="RefSeq" id="WP_014659972.1">
    <property type="nucleotide sequence ID" value="NC_017735.1"/>
</dbReference>
<protein>
    <recommendedName>
        <fullName evidence="4">TerC family integral membrane protein</fullName>
    </recommendedName>
</protein>
<evidence type="ECO:0000256" key="1">
    <source>
        <dbReference type="SAM" id="Phobius"/>
    </source>
</evidence>
<evidence type="ECO:0008006" key="4">
    <source>
        <dbReference type="Google" id="ProtNLM"/>
    </source>
</evidence>
<accession>I0EU74</accession>
<dbReference type="EMBL" id="CP003481">
    <property type="protein sequence ID" value="AFI06493.1"/>
    <property type="molecule type" value="Genomic_DNA"/>
</dbReference>
<dbReference type="STRING" id="1163745.HCD_07520"/>
<feature type="transmembrane region" description="Helical" evidence="1">
    <location>
        <begin position="20"/>
        <end position="43"/>
    </location>
</feature>
<dbReference type="eggNOG" id="ENOG50319M8">
    <property type="taxonomic scope" value="Bacteria"/>
</dbReference>
<keyword evidence="1" id="KW-0472">Membrane</keyword>
<keyword evidence="3" id="KW-1185">Reference proteome</keyword>
<feature type="transmembrane region" description="Helical" evidence="1">
    <location>
        <begin position="55"/>
        <end position="78"/>
    </location>
</feature>
<dbReference type="PATRIC" id="fig|1163745.3.peg.1584"/>